<proteinExistence type="predicted"/>
<gene>
    <name evidence="2" type="ORF">RASY3_14835</name>
</gene>
<dbReference type="GO" id="GO:0003677">
    <property type="term" value="F:DNA binding"/>
    <property type="evidence" value="ECO:0007669"/>
    <property type="project" value="InterPro"/>
</dbReference>
<reference evidence="2 3" key="1">
    <citation type="submission" date="2013-06" db="EMBL/GenBank/DDBJ databases">
        <title>Rumen cellulosomics: divergent fiber-degrading strategies revealed by comparative genome-wide analysis of six Ruminococcal strains.</title>
        <authorList>
            <person name="Dassa B."/>
            <person name="Borovok I."/>
            <person name="Lamed R."/>
            <person name="Flint H."/>
            <person name="Yeoman C.J."/>
            <person name="White B."/>
            <person name="Bayer E.A."/>
        </authorList>
    </citation>
    <scope>NUCLEOTIDE SEQUENCE [LARGE SCALE GENOMIC DNA]</scope>
    <source>
        <strain evidence="2 3">SY3</strain>
    </source>
</reference>
<sequence length="171" mass="20480">MLDKYKYTDEEQKKIINSMVVIVDSREKKNDHITAYFDKHRIKYERRTMTAGDYSFYIEANEELSIPRPIYFDKSIFIERKANLEELSLNLTSGRTRFEEEFSLNPKTKKYLLIENANYYDLVNGNYDSKYNSKAYLGSLHSFNHKYNLEIVFMPNNQFSAIYILGVFQYY</sequence>
<dbReference type="GO" id="GO:0006259">
    <property type="term" value="P:DNA metabolic process"/>
    <property type="evidence" value="ECO:0007669"/>
    <property type="project" value="UniProtKB-ARBA"/>
</dbReference>
<dbReference type="SMART" id="SM00891">
    <property type="entry name" value="ERCC4"/>
    <property type="match status" value="1"/>
</dbReference>
<feature type="domain" description="ERCC4" evidence="1">
    <location>
        <begin position="20"/>
        <end position="118"/>
    </location>
</feature>
<dbReference type="AlphaFoldDB" id="A0A011WNM2"/>
<evidence type="ECO:0000313" key="3">
    <source>
        <dbReference type="Proteomes" id="UP000021369"/>
    </source>
</evidence>
<dbReference type="InterPro" id="IPR011335">
    <property type="entry name" value="Restrct_endonuc-II-like"/>
</dbReference>
<keyword evidence="3" id="KW-1185">Reference proteome</keyword>
<name>A0A011WNM2_RUMAL</name>
<dbReference type="Pfam" id="PF02732">
    <property type="entry name" value="ERCC4"/>
    <property type="match status" value="1"/>
</dbReference>
<organism evidence="2 3">
    <name type="scientific">Ruminococcus albus SY3</name>
    <dbReference type="NCBI Taxonomy" id="1341156"/>
    <lineage>
        <taxon>Bacteria</taxon>
        <taxon>Bacillati</taxon>
        <taxon>Bacillota</taxon>
        <taxon>Clostridia</taxon>
        <taxon>Eubacteriales</taxon>
        <taxon>Oscillospiraceae</taxon>
        <taxon>Ruminococcus</taxon>
    </lineage>
</organism>
<protein>
    <recommendedName>
        <fullName evidence="1">ERCC4 domain-containing protein</fullName>
    </recommendedName>
</protein>
<feature type="non-terminal residue" evidence="2">
    <location>
        <position position="171"/>
    </location>
</feature>
<dbReference type="EMBL" id="JEOB01000004">
    <property type="protein sequence ID" value="EXM38580.1"/>
    <property type="molecule type" value="Genomic_DNA"/>
</dbReference>
<comment type="caution">
    <text evidence="2">The sequence shown here is derived from an EMBL/GenBank/DDBJ whole genome shotgun (WGS) entry which is preliminary data.</text>
</comment>
<accession>A0A011WNM2</accession>
<dbReference type="InterPro" id="IPR006166">
    <property type="entry name" value="ERCC4_domain"/>
</dbReference>
<evidence type="ECO:0000313" key="2">
    <source>
        <dbReference type="EMBL" id="EXM38580.1"/>
    </source>
</evidence>
<dbReference type="Proteomes" id="UP000021369">
    <property type="component" value="Unassembled WGS sequence"/>
</dbReference>
<dbReference type="GO" id="GO:0004518">
    <property type="term" value="F:nuclease activity"/>
    <property type="evidence" value="ECO:0007669"/>
    <property type="project" value="InterPro"/>
</dbReference>
<evidence type="ECO:0000259" key="1">
    <source>
        <dbReference type="SMART" id="SM00891"/>
    </source>
</evidence>
<dbReference type="SUPFAM" id="SSF52980">
    <property type="entry name" value="Restriction endonuclease-like"/>
    <property type="match status" value="1"/>
</dbReference>
<dbReference type="Gene3D" id="3.40.50.10130">
    <property type="match status" value="1"/>
</dbReference>